<dbReference type="AlphaFoldDB" id="A0A024G1Q7"/>
<dbReference type="PANTHER" id="PTHR47852">
    <property type="entry name" value="OS06G0298400 PROTEIN"/>
    <property type="match status" value="1"/>
</dbReference>
<feature type="region of interest" description="Disordered" evidence="1">
    <location>
        <begin position="334"/>
        <end position="360"/>
    </location>
</feature>
<dbReference type="OrthoDB" id="195748at2759"/>
<dbReference type="Gene3D" id="3.40.30.10">
    <property type="entry name" value="Glutaredoxin"/>
    <property type="match status" value="1"/>
</dbReference>
<feature type="compositionally biased region" description="Basic and acidic residues" evidence="1">
    <location>
        <begin position="135"/>
        <end position="153"/>
    </location>
</feature>
<feature type="compositionally biased region" description="Polar residues" evidence="1">
    <location>
        <begin position="238"/>
        <end position="255"/>
    </location>
</feature>
<dbReference type="InterPro" id="IPR036020">
    <property type="entry name" value="WW_dom_sf"/>
</dbReference>
<proteinExistence type="predicted"/>
<dbReference type="PROSITE" id="PS01159">
    <property type="entry name" value="WW_DOMAIN_1"/>
    <property type="match status" value="2"/>
</dbReference>
<evidence type="ECO:0000256" key="1">
    <source>
        <dbReference type="SAM" id="MobiDB-lite"/>
    </source>
</evidence>
<dbReference type="SMART" id="SM00456">
    <property type="entry name" value="WW"/>
    <property type="match status" value="2"/>
</dbReference>
<feature type="region of interest" description="Disordered" evidence="1">
    <location>
        <begin position="133"/>
        <end position="163"/>
    </location>
</feature>
<dbReference type="Gene3D" id="2.20.70.10">
    <property type="match status" value="2"/>
</dbReference>
<feature type="compositionally biased region" description="Polar residues" evidence="1">
    <location>
        <begin position="25"/>
        <end position="34"/>
    </location>
</feature>
<evidence type="ECO:0000313" key="3">
    <source>
        <dbReference type="EMBL" id="CCI40471.1"/>
    </source>
</evidence>
<dbReference type="STRING" id="65357.A0A024G1Q7"/>
<sequence length="360" mass="40901">MSLDRVRKEHEAQRARATAMRHLSETGSGPSYQEQLREENARSKYKNKVSQFITQQYPESSLMTVDPRIRDNTLQVIAQRNAKALSTSNSLSDREQYYTKEELMINSNCKTSKQVETWKEAFDSESGQKYFWNEKTNETRWEPPSEKEQRSLDGDNSSESDVMSDWQALRDSTTNHVYYWNKKTHESTWTLPNVPVSNEKALNAMSKLDKILEQCGQTNPEKLNPCSQTETEGKGQHDTSTQILSENSGTGQDISVKTSQVLPAATRSLITSENAPRSVSPSVRTNSVEHNTSNKKRPRSRKENSKVDPLDPTAGRGKWADALFSQGEYAADTTANGPLYQQRPYLAPGKILRKETKRKR</sequence>
<dbReference type="CDD" id="cd00201">
    <property type="entry name" value="WW"/>
    <property type="match status" value="2"/>
</dbReference>
<evidence type="ECO:0000259" key="2">
    <source>
        <dbReference type="PROSITE" id="PS50020"/>
    </source>
</evidence>
<feature type="region of interest" description="Disordered" evidence="1">
    <location>
        <begin position="1"/>
        <end position="45"/>
    </location>
</feature>
<name>A0A024G1Q7_9STRA</name>
<gene>
    <name evidence="3" type="ORF">BN9_012550</name>
</gene>
<dbReference type="SUPFAM" id="SSF51045">
    <property type="entry name" value="WW domain"/>
    <property type="match status" value="2"/>
</dbReference>
<dbReference type="Pfam" id="PF00397">
    <property type="entry name" value="WW"/>
    <property type="match status" value="2"/>
</dbReference>
<keyword evidence="4" id="KW-1185">Reference proteome</keyword>
<feature type="compositionally biased region" description="Polar residues" evidence="1">
    <location>
        <begin position="217"/>
        <end position="230"/>
    </location>
</feature>
<reference evidence="3 4" key="1">
    <citation type="submission" date="2012-05" db="EMBL/GenBank/DDBJ databases">
        <title>Recombination and specialization in a pathogen metapopulation.</title>
        <authorList>
            <person name="Gardiner A."/>
            <person name="Kemen E."/>
            <person name="Schultz-Larsen T."/>
            <person name="MacLean D."/>
            <person name="Van Oosterhout C."/>
            <person name="Jones J.D.G."/>
        </authorList>
    </citation>
    <scope>NUCLEOTIDE SEQUENCE [LARGE SCALE GENOMIC DNA]</scope>
    <source>
        <strain evidence="3 4">Ac Nc2</strain>
    </source>
</reference>
<evidence type="ECO:0000313" key="4">
    <source>
        <dbReference type="Proteomes" id="UP000053237"/>
    </source>
</evidence>
<feature type="compositionally biased region" description="Basic and acidic residues" evidence="1">
    <location>
        <begin position="1"/>
        <end position="14"/>
    </location>
</feature>
<organism evidence="3 4">
    <name type="scientific">Albugo candida</name>
    <dbReference type="NCBI Taxonomy" id="65357"/>
    <lineage>
        <taxon>Eukaryota</taxon>
        <taxon>Sar</taxon>
        <taxon>Stramenopiles</taxon>
        <taxon>Oomycota</taxon>
        <taxon>Peronosporomycetes</taxon>
        <taxon>Albuginales</taxon>
        <taxon>Albuginaceae</taxon>
        <taxon>Albugo</taxon>
    </lineage>
</organism>
<feature type="compositionally biased region" description="Polar residues" evidence="1">
    <location>
        <begin position="268"/>
        <end position="291"/>
    </location>
</feature>
<dbReference type="Proteomes" id="UP000053237">
    <property type="component" value="Unassembled WGS sequence"/>
</dbReference>
<feature type="region of interest" description="Disordered" evidence="1">
    <location>
        <begin position="217"/>
        <end position="255"/>
    </location>
</feature>
<protein>
    <recommendedName>
        <fullName evidence="2">WW domain-containing protein</fullName>
    </recommendedName>
</protein>
<dbReference type="InParanoid" id="A0A024G1Q7"/>
<feature type="region of interest" description="Disordered" evidence="1">
    <location>
        <begin position="267"/>
        <end position="319"/>
    </location>
</feature>
<feature type="domain" description="WW" evidence="2">
    <location>
        <begin position="160"/>
        <end position="194"/>
    </location>
</feature>
<comment type="caution">
    <text evidence="3">The sequence shown here is derived from an EMBL/GenBank/DDBJ whole genome shotgun (WGS) entry which is preliminary data.</text>
</comment>
<feature type="domain" description="WW" evidence="2">
    <location>
        <begin position="118"/>
        <end position="146"/>
    </location>
</feature>
<accession>A0A024G1Q7</accession>
<dbReference type="PROSITE" id="PS50020">
    <property type="entry name" value="WW_DOMAIN_2"/>
    <property type="match status" value="2"/>
</dbReference>
<dbReference type="PANTHER" id="PTHR47852:SF2">
    <property type="entry name" value="WW DOMAIN-CONTAINING PROTEIN"/>
    <property type="match status" value="1"/>
</dbReference>
<dbReference type="EMBL" id="CAIX01000009">
    <property type="protein sequence ID" value="CCI40471.1"/>
    <property type="molecule type" value="Genomic_DNA"/>
</dbReference>
<dbReference type="InterPro" id="IPR001202">
    <property type="entry name" value="WW_dom"/>
</dbReference>